<evidence type="ECO:0000256" key="1">
    <source>
        <dbReference type="RuleBase" id="RU362044"/>
    </source>
</evidence>
<comment type="caution">
    <text evidence="2">The sequence shown here is derived from an EMBL/GenBank/DDBJ whole genome shotgun (WGS) entry which is preliminary data.</text>
</comment>
<dbReference type="EMBL" id="JAAGSC010000041">
    <property type="protein sequence ID" value="NDY95984.1"/>
    <property type="molecule type" value="Genomic_DNA"/>
</dbReference>
<feature type="transmembrane region" description="Helical" evidence="1">
    <location>
        <begin position="210"/>
        <end position="229"/>
    </location>
</feature>
<sequence length="372" mass="39720">MMKASSQWLLEIHKPGRTLRLGGDWRIDHAAALQRTLDDCSEDFSGLDGTDIAALDAAGAFLLLEFARRCGVDAEAIKLEARQRELLFAVARSQEIEEPGADSDGPLWRRGLARLGGAVLALKVNTFRLLGFLGLALATLAATVLRPGRWRVTATVHHMQQSGLDALPLVSLLSFLVGAVIAFLGATVLRDFGAELFVVDLTTYAFLREFGVLLTAILLAGRTASAFAAQIGTMKSREEIDAIRTLGQDPIVLLVLPRLLALLIMLPLLSVVATLAGLLGGLTVAVFNLGIPTDLFISRVQETATLSHYLTGLSKAPIFAMVIALVGCLEGFKVAGTAQSVGERTTSAVVQSISLVIIIDALAAVFFMEMGW</sequence>
<dbReference type="PANTHER" id="PTHR30188">
    <property type="entry name" value="ABC TRANSPORTER PERMEASE PROTEIN-RELATED"/>
    <property type="match status" value="1"/>
</dbReference>
<dbReference type="GO" id="GO:0043190">
    <property type="term" value="C:ATP-binding cassette (ABC) transporter complex"/>
    <property type="evidence" value="ECO:0007669"/>
    <property type="project" value="InterPro"/>
</dbReference>
<dbReference type="Proteomes" id="UP000484885">
    <property type="component" value="Unassembled WGS sequence"/>
</dbReference>
<name>A0A845UZU0_9GAMM</name>
<reference evidence="2 3" key="1">
    <citation type="submission" date="2020-02" db="EMBL/GenBank/DDBJ databases">
        <authorList>
            <person name="Zhang X.-Y."/>
        </authorList>
    </citation>
    <scope>NUCLEOTIDE SEQUENCE [LARGE SCALE GENOMIC DNA]</scope>
    <source>
        <strain evidence="2 3">C33</strain>
    </source>
</reference>
<evidence type="ECO:0000313" key="2">
    <source>
        <dbReference type="EMBL" id="NDY95984.1"/>
    </source>
</evidence>
<dbReference type="InterPro" id="IPR003453">
    <property type="entry name" value="ABC_MlaE_roteobac"/>
</dbReference>
<keyword evidence="1" id="KW-0472">Membrane</keyword>
<dbReference type="PANTHER" id="PTHR30188:SF3">
    <property type="entry name" value="ABC TRANSPORTER PERMEASE"/>
    <property type="match status" value="1"/>
</dbReference>
<keyword evidence="3" id="KW-1185">Reference proteome</keyword>
<dbReference type="Pfam" id="PF02405">
    <property type="entry name" value="MlaE"/>
    <property type="match status" value="1"/>
</dbReference>
<evidence type="ECO:0000313" key="3">
    <source>
        <dbReference type="Proteomes" id="UP000484885"/>
    </source>
</evidence>
<comment type="similarity">
    <text evidence="1">Belongs to the MlaE permease family.</text>
</comment>
<dbReference type="NCBIfam" id="TIGR00056">
    <property type="entry name" value="MlaE family lipid ABC transporter permease subunit"/>
    <property type="match status" value="1"/>
</dbReference>
<dbReference type="InterPro" id="IPR030802">
    <property type="entry name" value="Permease_MalE"/>
</dbReference>
<keyword evidence="1" id="KW-1003">Cell membrane</keyword>
<feature type="transmembrane region" description="Helical" evidence="1">
    <location>
        <begin position="127"/>
        <end position="145"/>
    </location>
</feature>
<keyword evidence="1" id="KW-0812">Transmembrane</keyword>
<dbReference type="GO" id="GO:0005548">
    <property type="term" value="F:phospholipid transporter activity"/>
    <property type="evidence" value="ECO:0007669"/>
    <property type="project" value="TreeGrafter"/>
</dbReference>
<protein>
    <submittedName>
        <fullName evidence="2">ABC transporter permease</fullName>
    </submittedName>
</protein>
<gene>
    <name evidence="2" type="ORF">G3I74_09600</name>
</gene>
<dbReference type="AlphaFoldDB" id="A0A845UZU0"/>
<keyword evidence="1" id="KW-1133">Transmembrane helix</keyword>
<feature type="transmembrane region" description="Helical" evidence="1">
    <location>
        <begin position="348"/>
        <end position="368"/>
    </location>
</feature>
<accession>A0A845UZU0</accession>
<keyword evidence="1" id="KW-0997">Cell inner membrane</keyword>
<proteinExistence type="inferred from homology"/>
<organism evidence="2 3">
    <name type="scientific">Wenzhouxiangella limi</name>
    <dbReference type="NCBI Taxonomy" id="2707351"/>
    <lineage>
        <taxon>Bacteria</taxon>
        <taxon>Pseudomonadati</taxon>
        <taxon>Pseudomonadota</taxon>
        <taxon>Gammaproteobacteria</taxon>
        <taxon>Chromatiales</taxon>
        <taxon>Wenzhouxiangellaceae</taxon>
        <taxon>Wenzhouxiangella</taxon>
    </lineage>
</organism>
<feature type="transmembrane region" description="Helical" evidence="1">
    <location>
        <begin position="166"/>
        <end position="190"/>
    </location>
</feature>
<feature type="transmembrane region" description="Helical" evidence="1">
    <location>
        <begin position="275"/>
        <end position="297"/>
    </location>
</feature>
<comment type="subcellular location">
    <subcellularLocation>
        <location evidence="1">Cell inner membrane</location>
        <topology evidence="1">Multi-pass membrane protein</topology>
    </subcellularLocation>
</comment>